<dbReference type="AlphaFoldDB" id="A0AAE1PCQ7"/>
<dbReference type="EMBL" id="JAWZYT010002338">
    <property type="protein sequence ID" value="KAK4305054.1"/>
    <property type="molecule type" value="Genomic_DNA"/>
</dbReference>
<evidence type="ECO:0000313" key="5">
    <source>
        <dbReference type="EMBL" id="KAK4305054.1"/>
    </source>
</evidence>
<evidence type="ECO:0000256" key="2">
    <source>
        <dbReference type="ARBA" id="ARBA00022729"/>
    </source>
</evidence>
<evidence type="ECO:0008006" key="7">
    <source>
        <dbReference type="Google" id="ProtNLM"/>
    </source>
</evidence>
<feature type="signal peptide" evidence="4">
    <location>
        <begin position="1"/>
        <end position="19"/>
    </location>
</feature>
<dbReference type="Pfam" id="PF13855">
    <property type="entry name" value="LRR_8"/>
    <property type="match status" value="1"/>
</dbReference>
<accession>A0AAE1PCQ7</accession>
<keyword evidence="3" id="KW-0677">Repeat</keyword>
<gene>
    <name evidence="5" type="ORF">Pmani_023044</name>
</gene>
<evidence type="ECO:0000256" key="1">
    <source>
        <dbReference type="ARBA" id="ARBA00022614"/>
    </source>
</evidence>
<protein>
    <recommendedName>
        <fullName evidence="7">Oplophorus-luciferin 2-monooxygenase non-catalytic subunit</fullName>
    </recommendedName>
</protein>
<dbReference type="PANTHER" id="PTHR24369:SF210">
    <property type="entry name" value="CHAOPTIN-RELATED"/>
    <property type="match status" value="1"/>
</dbReference>
<dbReference type="Proteomes" id="UP001292094">
    <property type="component" value="Unassembled WGS sequence"/>
</dbReference>
<reference evidence="5" key="1">
    <citation type="submission" date="2023-11" db="EMBL/GenBank/DDBJ databases">
        <title>Genome assemblies of two species of porcelain crab, Petrolisthes cinctipes and Petrolisthes manimaculis (Anomura: Porcellanidae).</title>
        <authorList>
            <person name="Angst P."/>
        </authorList>
    </citation>
    <scope>NUCLEOTIDE SEQUENCE</scope>
    <source>
        <strain evidence="5">PB745_02</strain>
        <tissue evidence="5">Gill</tissue>
    </source>
</reference>
<dbReference type="InterPro" id="IPR032675">
    <property type="entry name" value="LRR_dom_sf"/>
</dbReference>
<dbReference type="InterPro" id="IPR001611">
    <property type="entry name" value="Leu-rich_rpt"/>
</dbReference>
<keyword evidence="2 4" id="KW-0732">Signal</keyword>
<dbReference type="InterPro" id="IPR050541">
    <property type="entry name" value="LRR_TM_domain-containing"/>
</dbReference>
<comment type="caution">
    <text evidence="5">The sequence shown here is derived from an EMBL/GenBank/DDBJ whole genome shotgun (WGS) entry which is preliminary data.</text>
</comment>
<keyword evidence="1" id="KW-0433">Leucine-rich repeat</keyword>
<name>A0AAE1PCQ7_9EUCA</name>
<dbReference type="PANTHER" id="PTHR24369">
    <property type="entry name" value="ANTIGEN BSP, PUTATIVE-RELATED"/>
    <property type="match status" value="1"/>
</dbReference>
<dbReference type="GO" id="GO:0005886">
    <property type="term" value="C:plasma membrane"/>
    <property type="evidence" value="ECO:0007669"/>
    <property type="project" value="TreeGrafter"/>
</dbReference>
<sequence length="369" mass="41906">MKTIVFLVGFVSFLTLVLAAPQITSANDIVPLKWPCPLEYNIDPCVCTADEFYNLTMNCSLVQSTADLERIFQELFPFIHFLELIIDHDPTDITNQLEEIHAHTFNEVTFERIIIRGTQLSLVADEAFANSHLYLRYLDLSNNQLSAYPFESLPEYDVLQTFIIDDNHILELPSLDSNSLEFFSGSGNNNMKVIALDQFSLAPNLREIHLSRIGMTSLNTGMFQTLSKLEVIDLSDNHLNDLELFALMVPEQTLTNVNLNYNYINYIRHEAIIGLKPTAHLLMSHNNVTELKQDQWEHIFNQISDGKLNLAENPLTCGCDMDWVMLDDDNSYLPIITDTTTCYGGQLVVFLEIDNFCSKCTGNWGVCNA</sequence>
<evidence type="ECO:0000256" key="4">
    <source>
        <dbReference type="SAM" id="SignalP"/>
    </source>
</evidence>
<keyword evidence="6" id="KW-1185">Reference proteome</keyword>
<dbReference type="PROSITE" id="PS51450">
    <property type="entry name" value="LRR"/>
    <property type="match status" value="1"/>
</dbReference>
<organism evidence="5 6">
    <name type="scientific">Petrolisthes manimaculis</name>
    <dbReference type="NCBI Taxonomy" id="1843537"/>
    <lineage>
        <taxon>Eukaryota</taxon>
        <taxon>Metazoa</taxon>
        <taxon>Ecdysozoa</taxon>
        <taxon>Arthropoda</taxon>
        <taxon>Crustacea</taxon>
        <taxon>Multicrustacea</taxon>
        <taxon>Malacostraca</taxon>
        <taxon>Eumalacostraca</taxon>
        <taxon>Eucarida</taxon>
        <taxon>Decapoda</taxon>
        <taxon>Pleocyemata</taxon>
        <taxon>Anomura</taxon>
        <taxon>Galatheoidea</taxon>
        <taxon>Porcellanidae</taxon>
        <taxon>Petrolisthes</taxon>
    </lineage>
</organism>
<dbReference type="Pfam" id="PF00560">
    <property type="entry name" value="LRR_1"/>
    <property type="match status" value="1"/>
</dbReference>
<dbReference type="SUPFAM" id="SSF52058">
    <property type="entry name" value="L domain-like"/>
    <property type="match status" value="1"/>
</dbReference>
<feature type="chain" id="PRO_5041935263" description="Oplophorus-luciferin 2-monooxygenase non-catalytic subunit" evidence="4">
    <location>
        <begin position="20"/>
        <end position="369"/>
    </location>
</feature>
<dbReference type="PRINTS" id="PR00019">
    <property type="entry name" value="LEURICHRPT"/>
</dbReference>
<evidence type="ECO:0000313" key="6">
    <source>
        <dbReference type="Proteomes" id="UP001292094"/>
    </source>
</evidence>
<proteinExistence type="predicted"/>
<evidence type="ECO:0000256" key="3">
    <source>
        <dbReference type="ARBA" id="ARBA00022737"/>
    </source>
</evidence>
<dbReference type="Gene3D" id="3.80.10.10">
    <property type="entry name" value="Ribonuclease Inhibitor"/>
    <property type="match status" value="3"/>
</dbReference>